<evidence type="ECO:0000256" key="4">
    <source>
        <dbReference type="ARBA" id="ARBA00023125"/>
    </source>
</evidence>
<dbReference type="Pfam" id="PF00847">
    <property type="entry name" value="AP2"/>
    <property type="match status" value="1"/>
</dbReference>
<keyword evidence="6" id="KW-0539">Nucleus</keyword>
<dbReference type="CDD" id="cd00018">
    <property type="entry name" value="AP2"/>
    <property type="match status" value="1"/>
</dbReference>
<dbReference type="EMBL" id="BKCP01002225">
    <property type="protein sequence ID" value="GER28134.1"/>
    <property type="molecule type" value="Genomic_DNA"/>
</dbReference>
<reference evidence="9" key="1">
    <citation type="journal article" date="2019" name="Curr. Biol.">
        <title>Genome Sequence of Striga asiatica Provides Insight into the Evolution of Plant Parasitism.</title>
        <authorList>
            <person name="Yoshida S."/>
            <person name="Kim S."/>
            <person name="Wafula E.K."/>
            <person name="Tanskanen J."/>
            <person name="Kim Y."/>
            <person name="Honaas L."/>
            <person name="Yang Z."/>
            <person name="Spallek T."/>
            <person name="Conn C.E."/>
            <person name="Ichihashi Y."/>
            <person name="Cheong K."/>
            <person name="Cui S."/>
            <person name="Der J.P."/>
            <person name="Gundlach H."/>
            <person name="Jiao Y."/>
            <person name="Hori C."/>
            <person name="Ishida J.K."/>
            <person name="Kasahara H."/>
            <person name="Kiba T."/>
            <person name="Kim M."/>
            <person name="Koo N."/>
            <person name="Laohavisit A."/>
            <person name="Lee Y."/>
            <person name="Lumba S."/>
            <person name="Mccourt P."/>
            <person name="Mortimer J.C."/>
            <person name="Mutuku J.M."/>
            <person name="Nomura T."/>
            <person name="Sasaki-sekimoto Y."/>
            <person name="Seto Y."/>
            <person name="Wang Y."/>
            <person name="Wakatake T."/>
            <person name="Sakakibara H."/>
            <person name="Demura T."/>
            <person name="Yamaguchi S."/>
            <person name="Yoneyama K."/>
            <person name="Manabe R."/>
            <person name="Nelson D.C."/>
            <person name="Schulman A.H."/>
            <person name="Timko M.P."/>
            <person name="Depamphilis C.W."/>
            <person name="Choi D."/>
            <person name="Shirasu K."/>
        </authorList>
    </citation>
    <scope>NUCLEOTIDE SEQUENCE [LARGE SCALE GENOMIC DNA]</scope>
    <source>
        <strain evidence="9">UVA1</strain>
    </source>
</reference>
<dbReference type="GO" id="GO:0005634">
    <property type="term" value="C:nucleus"/>
    <property type="evidence" value="ECO:0007669"/>
    <property type="project" value="UniProtKB-SubCell"/>
</dbReference>
<dbReference type="GO" id="GO:0003700">
    <property type="term" value="F:DNA-binding transcription factor activity"/>
    <property type="evidence" value="ECO:0007669"/>
    <property type="project" value="InterPro"/>
</dbReference>
<keyword evidence="3" id="KW-0805">Transcription regulation</keyword>
<evidence type="ECO:0000256" key="5">
    <source>
        <dbReference type="ARBA" id="ARBA00023163"/>
    </source>
</evidence>
<organism evidence="9 10">
    <name type="scientific">Striga asiatica</name>
    <name type="common">Asiatic witchweed</name>
    <name type="synonym">Buchnera asiatica</name>
    <dbReference type="NCBI Taxonomy" id="4170"/>
    <lineage>
        <taxon>Eukaryota</taxon>
        <taxon>Viridiplantae</taxon>
        <taxon>Streptophyta</taxon>
        <taxon>Embryophyta</taxon>
        <taxon>Tracheophyta</taxon>
        <taxon>Spermatophyta</taxon>
        <taxon>Magnoliopsida</taxon>
        <taxon>eudicotyledons</taxon>
        <taxon>Gunneridae</taxon>
        <taxon>Pentapetalae</taxon>
        <taxon>asterids</taxon>
        <taxon>lamiids</taxon>
        <taxon>Lamiales</taxon>
        <taxon>Orobanchaceae</taxon>
        <taxon>Buchnereae</taxon>
        <taxon>Striga</taxon>
    </lineage>
</organism>
<feature type="region of interest" description="Disordered" evidence="7">
    <location>
        <begin position="76"/>
        <end position="99"/>
    </location>
</feature>
<dbReference type="InterPro" id="IPR001471">
    <property type="entry name" value="AP2/ERF_dom"/>
</dbReference>
<dbReference type="PANTHER" id="PTHR31194">
    <property type="entry name" value="SHN SHINE , DNA BINDING / TRANSCRIPTION FACTOR"/>
    <property type="match status" value="1"/>
</dbReference>
<dbReference type="InterPro" id="IPR016177">
    <property type="entry name" value="DNA-bd_dom_sf"/>
</dbReference>
<comment type="subcellular location">
    <subcellularLocation>
        <location evidence="1">Nucleus</location>
    </subcellularLocation>
</comment>
<protein>
    <submittedName>
        <fullName evidence="9">Ethylene-responsive transcription factor CRF4</fullName>
    </submittedName>
</protein>
<keyword evidence="5" id="KW-0804">Transcription</keyword>
<proteinExistence type="predicted"/>
<dbReference type="GO" id="GO:0006952">
    <property type="term" value="P:defense response"/>
    <property type="evidence" value="ECO:0007669"/>
    <property type="project" value="UniProtKB-KW"/>
</dbReference>
<gene>
    <name evidence="9" type="ORF">STAS_03908</name>
</gene>
<dbReference type="InterPro" id="IPR036955">
    <property type="entry name" value="AP2/ERF_dom_sf"/>
</dbReference>
<evidence type="ECO:0000313" key="10">
    <source>
        <dbReference type="Proteomes" id="UP000325081"/>
    </source>
</evidence>
<dbReference type="SUPFAM" id="SSF54171">
    <property type="entry name" value="DNA-binding domain"/>
    <property type="match status" value="1"/>
</dbReference>
<keyword evidence="4" id="KW-0238">DNA-binding</keyword>
<dbReference type="SMART" id="SM00380">
    <property type="entry name" value="AP2"/>
    <property type="match status" value="1"/>
</dbReference>
<evidence type="ECO:0000256" key="2">
    <source>
        <dbReference type="ARBA" id="ARBA00022821"/>
    </source>
</evidence>
<comment type="caution">
    <text evidence="9">The sequence shown here is derived from an EMBL/GenBank/DDBJ whole genome shotgun (WGS) entry which is preliminary data.</text>
</comment>
<evidence type="ECO:0000256" key="7">
    <source>
        <dbReference type="SAM" id="MobiDB-lite"/>
    </source>
</evidence>
<name>A0A5A7P6E9_STRAF</name>
<dbReference type="PANTHER" id="PTHR31194:SF166">
    <property type="entry name" value="PATHOGENESIS-RELATED GENES TRANSCRIPTIONAL ACTIVATOR PTI6"/>
    <property type="match status" value="1"/>
</dbReference>
<keyword evidence="10" id="KW-1185">Reference proteome</keyword>
<keyword evidence="2" id="KW-0611">Plant defense</keyword>
<dbReference type="PROSITE" id="PS51032">
    <property type="entry name" value="AP2_ERF"/>
    <property type="match status" value="1"/>
</dbReference>
<dbReference type="Proteomes" id="UP000325081">
    <property type="component" value="Unassembled WGS sequence"/>
</dbReference>
<feature type="domain" description="AP2/ERF" evidence="8">
    <location>
        <begin position="98"/>
        <end position="155"/>
    </location>
</feature>
<evidence type="ECO:0000259" key="8">
    <source>
        <dbReference type="PROSITE" id="PS51032"/>
    </source>
</evidence>
<sequence>MEQQPRPPVRFSDRVVTTTKLVAPRRPPATGSARRRVVRLVLTDADATDSSGDEGGSGFFRVRRHVEEIQFAATAGRAERTARKRARVQPSPAVRRSGFRGVRRRPWGRWAAEIRDPARRKRVWLGTYDTPEEAAAAYDGAAVRIKGPAAATNFPIAATSGSSTTEAEDAAASPESVLRWEDFPPVEGIELGLANGFGFDAEWPLIGLSTSCWYDKFQFGEFEFDDLLNDVV</sequence>
<evidence type="ECO:0000256" key="6">
    <source>
        <dbReference type="ARBA" id="ARBA00023242"/>
    </source>
</evidence>
<dbReference type="AlphaFoldDB" id="A0A5A7P6E9"/>
<dbReference type="GO" id="GO:0003677">
    <property type="term" value="F:DNA binding"/>
    <property type="evidence" value="ECO:0007669"/>
    <property type="project" value="UniProtKB-KW"/>
</dbReference>
<evidence type="ECO:0000313" key="9">
    <source>
        <dbReference type="EMBL" id="GER28134.1"/>
    </source>
</evidence>
<evidence type="ECO:0000256" key="3">
    <source>
        <dbReference type="ARBA" id="ARBA00023015"/>
    </source>
</evidence>
<accession>A0A5A7P6E9</accession>
<dbReference type="PIRSF" id="PIRSF038123">
    <property type="entry name" value="PTI6"/>
    <property type="match status" value="1"/>
</dbReference>
<dbReference type="PRINTS" id="PR00367">
    <property type="entry name" value="ETHRSPELEMNT"/>
</dbReference>
<evidence type="ECO:0000256" key="1">
    <source>
        <dbReference type="ARBA" id="ARBA00004123"/>
    </source>
</evidence>
<dbReference type="InterPro" id="IPR050913">
    <property type="entry name" value="AP2/ERF_ERF"/>
</dbReference>
<dbReference type="Gene3D" id="3.30.730.10">
    <property type="entry name" value="AP2/ERF domain"/>
    <property type="match status" value="1"/>
</dbReference>
<dbReference type="FunFam" id="3.30.730.10:FF:000001">
    <property type="entry name" value="Ethylene-responsive transcription factor 2"/>
    <property type="match status" value="1"/>
</dbReference>
<dbReference type="OrthoDB" id="682005at2759"/>